<name>A0A9Q3DA95_9BASI</name>
<proteinExistence type="predicted"/>
<evidence type="ECO:0000313" key="2">
    <source>
        <dbReference type="Proteomes" id="UP000765509"/>
    </source>
</evidence>
<protein>
    <submittedName>
        <fullName evidence="1">Uncharacterized protein</fullName>
    </submittedName>
</protein>
<evidence type="ECO:0000313" key="1">
    <source>
        <dbReference type="EMBL" id="MBW0497405.1"/>
    </source>
</evidence>
<comment type="caution">
    <text evidence="1">The sequence shown here is derived from an EMBL/GenBank/DDBJ whole genome shotgun (WGS) entry which is preliminary data.</text>
</comment>
<sequence length="115" mass="13154">MIHGNILRQCGGYLEHSVKSRNTTQSSSEDMISILEELTTRARNNSIKVNLKTRFDTAWINSVDKNTKENSNKMEYKFADVIRNCHIQQCATHTANKCQKRGKINEIDIEKGPDV</sequence>
<accession>A0A9Q3DA95</accession>
<keyword evidence="2" id="KW-1185">Reference proteome</keyword>
<gene>
    <name evidence="1" type="ORF">O181_037120</name>
</gene>
<dbReference type="Proteomes" id="UP000765509">
    <property type="component" value="Unassembled WGS sequence"/>
</dbReference>
<organism evidence="1 2">
    <name type="scientific">Austropuccinia psidii MF-1</name>
    <dbReference type="NCBI Taxonomy" id="1389203"/>
    <lineage>
        <taxon>Eukaryota</taxon>
        <taxon>Fungi</taxon>
        <taxon>Dikarya</taxon>
        <taxon>Basidiomycota</taxon>
        <taxon>Pucciniomycotina</taxon>
        <taxon>Pucciniomycetes</taxon>
        <taxon>Pucciniales</taxon>
        <taxon>Sphaerophragmiaceae</taxon>
        <taxon>Austropuccinia</taxon>
    </lineage>
</organism>
<dbReference type="AlphaFoldDB" id="A0A9Q3DA95"/>
<reference evidence="1" key="1">
    <citation type="submission" date="2021-03" db="EMBL/GenBank/DDBJ databases">
        <title>Draft genome sequence of rust myrtle Austropuccinia psidii MF-1, a brazilian biotype.</title>
        <authorList>
            <person name="Quecine M.C."/>
            <person name="Pachon D.M.R."/>
            <person name="Bonatelli M.L."/>
            <person name="Correr F.H."/>
            <person name="Franceschini L.M."/>
            <person name="Leite T.F."/>
            <person name="Margarido G.R.A."/>
            <person name="Almeida C.A."/>
            <person name="Ferrarezi J.A."/>
            <person name="Labate C.A."/>
        </authorList>
    </citation>
    <scope>NUCLEOTIDE SEQUENCE</scope>
    <source>
        <strain evidence="1">MF-1</strain>
    </source>
</reference>
<dbReference type="EMBL" id="AVOT02014165">
    <property type="protein sequence ID" value="MBW0497405.1"/>
    <property type="molecule type" value="Genomic_DNA"/>
</dbReference>